<dbReference type="OrthoDB" id="7851911at2"/>
<evidence type="ECO:0000313" key="3">
    <source>
        <dbReference type="Proteomes" id="UP000015559"/>
    </source>
</evidence>
<reference evidence="2 3" key="1">
    <citation type="journal article" date="2012" name="Appl. Environ. Microbiol.">
        <title>Draft genome sequence of a psychrotolerant sulfur-oxidizing bacterium, Sulfuricella denitrificans skB26, and proteomic insights into cold adaptation.</title>
        <authorList>
            <person name="Watanabe T."/>
            <person name="Kojima H."/>
            <person name="Fukui M."/>
        </authorList>
    </citation>
    <scope>NUCLEOTIDE SEQUENCE [LARGE SCALE GENOMIC DNA]</scope>
    <source>
        <strain evidence="3">skB26</strain>
    </source>
</reference>
<sequence>MKFEITQEWLAKRLAHCEEDGIAAGGIHLEDFKKDIERRTVTPSVLQNVPTQLGKVVRYVREQKGWTRAEMAELADIDESDLVSIETLSSYDPRPRTVIQLAEVCRFKRNEFVQLANHRTMVAANDNSVRFAASSNGTESISDEEYDAIRALIQALAQSTSKTQ</sequence>
<dbReference type="SMART" id="SM00530">
    <property type="entry name" value="HTH_XRE"/>
    <property type="match status" value="1"/>
</dbReference>
<dbReference type="EMBL" id="AP013066">
    <property type="protein sequence ID" value="BAN34112.1"/>
    <property type="molecule type" value="Genomic_DNA"/>
</dbReference>
<dbReference type="HOGENOM" id="CLU_1618153_0_0_4"/>
<dbReference type="eggNOG" id="ENOG50333MQ">
    <property type="taxonomic scope" value="Bacteria"/>
</dbReference>
<dbReference type="SUPFAM" id="SSF47413">
    <property type="entry name" value="lambda repressor-like DNA-binding domains"/>
    <property type="match status" value="1"/>
</dbReference>
<gene>
    <name evidence="2" type="ORF">SCD_n00263</name>
</gene>
<dbReference type="AlphaFoldDB" id="S6B043"/>
<evidence type="ECO:0000259" key="1">
    <source>
        <dbReference type="PROSITE" id="PS50943"/>
    </source>
</evidence>
<dbReference type="Pfam" id="PF13560">
    <property type="entry name" value="HTH_31"/>
    <property type="match status" value="1"/>
</dbReference>
<dbReference type="Gene3D" id="1.10.260.40">
    <property type="entry name" value="lambda repressor-like DNA-binding domains"/>
    <property type="match status" value="1"/>
</dbReference>
<dbReference type="PROSITE" id="PS50943">
    <property type="entry name" value="HTH_CROC1"/>
    <property type="match status" value="1"/>
</dbReference>
<protein>
    <recommendedName>
        <fullName evidence="1">HTH cro/C1-type domain-containing protein</fullName>
    </recommendedName>
</protein>
<dbReference type="InterPro" id="IPR001387">
    <property type="entry name" value="Cro/C1-type_HTH"/>
</dbReference>
<dbReference type="KEGG" id="sdr:SCD_n00263"/>
<proteinExistence type="predicted"/>
<dbReference type="InterPro" id="IPR010982">
    <property type="entry name" value="Lambda_DNA-bd_dom_sf"/>
</dbReference>
<accession>S6B043</accession>
<feature type="domain" description="HTH cro/C1-type" evidence="1">
    <location>
        <begin position="57"/>
        <end position="112"/>
    </location>
</feature>
<dbReference type="Proteomes" id="UP000015559">
    <property type="component" value="Chromosome"/>
</dbReference>
<organism evidence="2 3">
    <name type="scientific">Sulfuricella denitrificans (strain DSM 22764 / NBRC 105220 / skB26)</name>
    <dbReference type="NCBI Taxonomy" id="1163617"/>
    <lineage>
        <taxon>Bacteria</taxon>
        <taxon>Pseudomonadati</taxon>
        <taxon>Pseudomonadota</taxon>
        <taxon>Betaproteobacteria</taxon>
        <taxon>Nitrosomonadales</taxon>
        <taxon>Sulfuricellaceae</taxon>
        <taxon>Sulfuricella</taxon>
    </lineage>
</organism>
<dbReference type="STRING" id="1163617.SCD_n00263"/>
<keyword evidence="3" id="KW-1185">Reference proteome</keyword>
<dbReference type="RefSeq" id="WP_009206943.1">
    <property type="nucleotide sequence ID" value="NC_022357.1"/>
</dbReference>
<dbReference type="GO" id="GO:0003677">
    <property type="term" value="F:DNA binding"/>
    <property type="evidence" value="ECO:0007669"/>
    <property type="project" value="InterPro"/>
</dbReference>
<name>S6B043_SULDS</name>
<evidence type="ECO:0000313" key="2">
    <source>
        <dbReference type="EMBL" id="BAN34112.1"/>
    </source>
</evidence>
<dbReference type="CDD" id="cd00093">
    <property type="entry name" value="HTH_XRE"/>
    <property type="match status" value="1"/>
</dbReference>